<sequence>MRFRRWKAQVTFVGNLSLMYSTRTGCVKGLEGLG</sequence>
<dbReference type="AlphaFoldDB" id="A0A5B7KJQ2"/>
<dbReference type="EMBL" id="VSRR010143026">
    <property type="protein sequence ID" value="MPD04825.1"/>
    <property type="molecule type" value="Genomic_DNA"/>
</dbReference>
<organism evidence="1 2">
    <name type="scientific">Portunus trituberculatus</name>
    <name type="common">Swimming crab</name>
    <name type="synonym">Neptunus trituberculatus</name>
    <dbReference type="NCBI Taxonomy" id="210409"/>
    <lineage>
        <taxon>Eukaryota</taxon>
        <taxon>Metazoa</taxon>
        <taxon>Ecdysozoa</taxon>
        <taxon>Arthropoda</taxon>
        <taxon>Crustacea</taxon>
        <taxon>Multicrustacea</taxon>
        <taxon>Malacostraca</taxon>
        <taxon>Eumalacostraca</taxon>
        <taxon>Eucarida</taxon>
        <taxon>Decapoda</taxon>
        <taxon>Pleocyemata</taxon>
        <taxon>Brachyura</taxon>
        <taxon>Eubrachyura</taxon>
        <taxon>Portunoidea</taxon>
        <taxon>Portunidae</taxon>
        <taxon>Portuninae</taxon>
        <taxon>Portunus</taxon>
    </lineage>
</organism>
<proteinExistence type="predicted"/>
<accession>A0A5B7KJQ2</accession>
<comment type="caution">
    <text evidence="1">The sequence shown here is derived from an EMBL/GenBank/DDBJ whole genome shotgun (WGS) entry which is preliminary data.</text>
</comment>
<evidence type="ECO:0000313" key="2">
    <source>
        <dbReference type="Proteomes" id="UP000324222"/>
    </source>
</evidence>
<dbReference type="Proteomes" id="UP000324222">
    <property type="component" value="Unassembled WGS sequence"/>
</dbReference>
<name>A0A5B7KJQ2_PORTR</name>
<reference evidence="1 2" key="1">
    <citation type="submission" date="2019-05" db="EMBL/GenBank/DDBJ databases">
        <title>Another draft genome of Portunus trituberculatus and its Hox gene families provides insights of decapod evolution.</title>
        <authorList>
            <person name="Jeong J.-H."/>
            <person name="Song I."/>
            <person name="Kim S."/>
            <person name="Choi T."/>
            <person name="Kim D."/>
            <person name="Ryu S."/>
            <person name="Kim W."/>
        </authorList>
    </citation>
    <scope>NUCLEOTIDE SEQUENCE [LARGE SCALE GENOMIC DNA]</scope>
    <source>
        <tissue evidence="1">Muscle</tissue>
    </source>
</reference>
<gene>
    <name evidence="1" type="ORF">E2C01_100536</name>
</gene>
<keyword evidence="2" id="KW-1185">Reference proteome</keyword>
<protein>
    <submittedName>
        <fullName evidence="1">Uncharacterized protein</fullName>
    </submittedName>
</protein>
<evidence type="ECO:0000313" key="1">
    <source>
        <dbReference type="EMBL" id="MPD04825.1"/>
    </source>
</evidence>